<evidence type="ECO:0000313" key="2">
    <source>
        <dbReference type="WBParaSite" id="ACRNAN_scaffold25055.g27997.t1"/>
    </source>
</evidence>
<dbReference type="Proteomes" id="UP000887540">
    <property type="component" value="Unplaced"/>
</dbReference>
<dbReference type="AlphaFoldDB" id="A0A914DHQ2"/>
<reference evidence="2" key="1">
    <citation type="submission" date="2022-11" db="UniProtKB">
        <authorList>
            <consortium name="WormBaseParasite"/>
        </authorList>
    </citation>
    <scope>IDENTIFICATION</scope>
</reference>
<sequence length="80" mass="9089">MATVLHQYQPTPFMGSHEREVWHLNSTFDSFHSANSVLYLVGMSNVDNQNDCLPKAVNALLTSVDKLLGQFHVFFDEYKG</sequence>
<proteinExistence type="predicted"/>
<dbReference type="WBParaSite" id="ACRNAN_scaffold25055.g27997.t1">
    <property type="protein sequence ID" value="ACRNAN_scaffold25055.g27997.t1"/>
    <property type="gene ID" value="ACRNAN_scaffold25055.g27997"/>
</dbReference>
<keyword evidence="1" id="KW-1185">Reference proteome</keyword>
<accession>A0A914DHQ2</accession>
<protein>
    <submittedName>
        <fullName evidence="2">Uncharacterized protein</fullName>
    </submittedName>
</protein>
<name>A0A914DHQ2_9BILA</name>
<organism evidence="1 2">
    <name type="scientific">Acrobeloides nanus</name>
    <dbReference type="NCBI Taxonomy" id="290746"/>
    <lineage>
        <taxon>Eukaryota</taxon>
        <taxon>Metazoa</taxon>
        <taxon>Ecdysozoa</taxon>
        <taxon>Nematoda</taxon>
        <taxon>Chromadorea</taxon>
        <taxon>Rhabditida</taxon>
        <taxon>Tylenchina</taxon>
        <taxon>Cephalobomorpha</taxon>
        <taxon>Cephaloboidea</taxon>
        <taxon>Cephalobidae</taxon>
        <taxon>Acrobeloides</taxon>
    </lineage>
</organism>
<evidence type="ECO:0000313" key="1">
    <source>
        <dbReference type="Proteomes" id="UP000887540"/>
    </source>
</evidence>